<dbReference type="OrthoDB" id="2747330at2759"/>
<comment type="similarity">
    <text evidence="2 6">Belongs to the peptidase A1 family.</text>
</comment>
<evidence type="ECO:0000256" key="2">
    <source>
        <dbReference type="ARBA" id="ARBA00007447"/>
    </source>
</evidence>
<dbReference type="PANTHER" id="PTHR47966:SF23">
    <property type="entry name" value="ASPARTIC ENDOPEPTIDASE, PUTATIVE (AFU_ORTHOLOGUE AFUA_2G15950)-RELATED"/>
    <property type="match status" value="1"/>
</dbReference>
<dbReference type="InterPro" id="IPR033121">
    <property type="entry name" value="PEPTIDASE_A1"/>
</dbReference>
<dbReference type="Pfam" id="PF00026">
    <property type="entry name" value="Asp"/>
    <property type="match status" value="1"/>
</dbReference>
<dbReference type="GO" id="GO:0006508">
    <property type="term" value="P:proteolysis"/>
    <property type="evidence" value="ECO:0007669"/>
    <property type="project" value="UniProtKB-KW"/>
</dbReference>
<dbReference type="EMBL" id="ML978798">
    <property type="protein sequence ID" value="KAF2083353.1"/>
    <property type="molecule type" value="Genomic_DNA"/>
</dbReference>
<dbReference type="GO" id="GO:0005576">
    <property type="term" value="C:extracellular region"/>
    <property type="evidence" value="ECO:0007669"/>
    <property type="project" value="UniProtKB-SubCell"/>
</dbReference>
<feature type="active site" evidence="5">
    <location>
        <position position="261"/>
    </location>
</feature>
<reference evidence="8" key="1">
    <citation type="journal article" date="2020" name="Stud. Mycol.">
        <title>101 Dothideomycetes genomes: a test case for predicting lifestyles and emergence of pathogens.</title>
        <authorList>
            <person name="Haridas S."/>
            <person name="Albert R."/>
            <person name="Binder M."/>
            <person name="Bloem J."/>
            <person name="Labutti K."/>
            <person name="Salamov A."/>
            <person name="Andreopoulos B."/>
            <person name="Baker S."/>
            <person name="Barry K."/>
            <person name="Bills G."/>
            <person name="Bluhm B."/>
            <person name="Cannon C."/>
            <person name="Castanera R."/>
            <person name="Culley D."/>
            <person name="Daum C."/>
            <person name="Ezra D."/>
            <person name="Gonzalez J."/>
            <person name="Henrissat B."/>
            <person name="Kuo A."/>
            <person name="Liang C."/>
            <person name="Lipzen A."/>
            <person name="Lutzoni F."/>
            <person name="Magnuson J."/>
            <person name="Mondo S."/>
            <person name="Nolan M."/>
            <person name="Ohm R."/>
            <person name="Pangilinan J."/>
            <person name="Park H.-J."/>
            <person name="Ramirez L."/>
            <person name="Alfaro M."/>
            <person name="Sun H."/>
            <person name="Tritt A."/>
            <person name="Yoshinaga Y."/>
            <person name="Zwiers L.-H."/>
            <person name="Turgeon B."/>
            <person name="Goodwin S."/>
            <person name="Spatafora J."/>
            <person name="Crous P."/>
            <person name="Grigoriev I."/>
        </authorList>
    </citation>
    <scope>NUCLEOTIDE SEQUENCE</scope>
    <source>
        <strain evidence="8">CBS 121410</strain>
    </source>
</reference>
<evidence type="ECO:0000313" key="9">
    <source>
        <dbReference type="Proteomes" id="UP000799776"/>
    </source>
</evidence>
<feature type="active site" evidence="5">
    <location>
        <position position="71"/>
    </location>
</feature>
<evidence type="ECO:0000313" key="8">
    <source>
        <dbReference type="EMBL" id="KAF2083353.1"/>
    </source>
</evidence>
<dbReference type="PROSITE" id="PS00141">
    <property type="entry name" value="ASP_PROTEASE"/>
    <property type="match status" value="1"/>
</dbReference>
<dbReference type="InterPro" id="IPR021109">
    <property type="entry name" value="Peptidase_aspartic_dom_sf"/>
</dbReference>
<keyword evidence="9" id="KW-1185">Reference proteome</keyword>
<dbReference type="InterPro" id="IPR001461">
    <property type="entry name" value="Aspartic_peptidase_A1"/>
</dbReference>
<evidence type="ECO:0000259" key="7">
    <source>
        <dbReference type="PROSITE" id="PS51767"/>
    </source>
</evidence>
<evidence type="ECO:0000256" key="3">
    <source>
        <dbReference type="ARBA" id="ARBA00022525"/>
    </source>
</evidence>
<dbReference type="PRINTS" id="PR00792">
    <property type="entry name" value="PEPSIN"/>
</dbReference>
<feature type="non-terminal residue" evidence="8">
    <location>
        <position position="372"/>
    </location>
</feature>
<keyword evidence="6" id="KW-0378">Hydrolase</keyword>
<dbReference type="Proteomes" id="UP000799776">
    <property type="component" value="Unassembled WGS sequence"/>
</dbReference>
<keyword evidence="3" id="KW-0964">Secreted</keyword>
<organism evidence="8 9">
    <name type="scientific">Saccharata proteae CBS 121410</name>
    <dbReference type="NCBI Taxonomy" id="1314787"/>
    <lineage>
        <taxon>Eukaryota</taxon>
        <taxon>Fungi</taxon>
        <taxon>Dikarya</taxon>
        <taxon>Ascomycota</taxon>
        <taxon>Pezizomycotina</taxon>
        <taxon>Dothideomycetes</taxon>
        <taxon>Dothideomycetes incertae sedis</taxon>
        <taxon>Botryosphaeriales</taxon>
        <taxon>Saccharataceae</taxon>
        <taxon>Saccharata</taxon>
    </lineage>
</organism>
<dbReference type="GO" id="GO:0004190">
    <property type="term" value="F:aspartic-type endopeptidase activity"/>
    <property type="evidence" value="ECO:0007669"/>
    <property type="project" value="UniProtKB-KW"/>
</dbReference>
<accession>A0A9P4LVT7</accession>
<dbReference type="PROSITE" id="PS51767">
    <property type="entry name" value="PEPTIDASE_A1"/>
    <property type="match status" value="1"/>
</dbReference>
<feature type="domain" description="Peptidase A1" evidence="7">
    <location>
        <begin position="55"/>
        <end position="372"/>
    </location>
</feature>
<dbReference type="InterPro" id="IPR001969">
    <property type="entry name" value="Aspartic_peptidase_AS"/>
</dbReference>
<name>A0A9P4LVT7_9PEZI</name>
<evidence type="ECO:0000256" key="1">
    <source>
        <dbReference type="ARBA" id="ARBA00004613"/>
    </source>
</evidence>
<proteinExistence type="inferred from homology"/>
<dbReference type="SUPFAM" id="SSF50630">
    <property type="entry name" value="Acid proteases"/>
    <property type="match status" value="1"/>
</dbReference>
<dbReference type="PANTHER" id="PTHR47966">
    <property type="entry name" value="BETA-SITE APP-CLEAVING ENZYME, ISOFORM A-RELATED"/>
    <property type="match status" value="1"/>
</dbReference>
<protein>
    <submittedName>
        <fullName evidence="8">Acid protease</fullName>
    </submittedName>
</protein>
<gene>
    <name evidence="8" type="ORF">K490DRAFT_3225</name>
</gene>
<dbReference type="AlphaFoldDB" id="A0A9P4LVT7"/>
<sequence length="372" mass="39501">MDGPAALRKAYLKYGGNVSEPVATVVDLLAGGQTIDQGDSGEVTATPYNTDDQLYTVPVTVGGQTFILDLDTGSSDFWLYSAEINPSKLHGQATFDASKSSTFEKMDGYTFDIGYADGSSSTGYVGTDVAVVGGVAFDKQAFGIATDVSGSFAALYNCDGLLGAGYPYGVDYGNTIKPVGQKTFFANVISTLTLPVFTADLGKTTGSYEFGAIDSSKFVGALMYAPIDTSTTYWEFASPAFKVGDSRWNWPSDYYVSIVVDSGSQFMMLQQGLVDTYYDTVDGAVTDYPNYSNTYVFPCNASLPTLGLAMGDHDQFATIAPEHLIYSDIGNDGMCMGALQYSLSGGPQILGDPFFRSQFVVFDAGNAQVGVA</sequence>
<keyword evidence="6 8" id="KW-0645">Protease</keyword>
<dbReference type="Gene3D" id="2.40.70.10">
    <property type="entry name" value="Acid Proteases"/>
    <property type="match status" value="2"/>
</dbReference>
<keyword evidence="4 6" id="KW-0064">Aspartyl protease</keyword>
<comment type="caution">
    <text evidence="8">The sequence shown here is derived from an EMBL/GenBank/DDBJ whole genome shotgun (WGS) entry which is preliminary data.</text>
</comment>
<evidence type="ECO:0000256" key="5">
    <source>
        <dbReference type="PIRSR" id="PIRSR601461-1"/>
    </source>
</evidence>
<evidence type="ECO:0000256" key="4">
    <source>
        <dbReference type="ARBA" id="ARBA00022750"/>
    </source>
</evidence>
<evidence type="ECO:0000256" key="6">
    <source>
        <dbReference type="RuleBase" id="RU000454"/>
    </source>
</evidence>
<comment type="subcellular location">
    <subcellularLocation>
        <location evidence="1">Secreted</location>
    </subcellularLocation>
</comment>